<keyword evidence="3" id="KW-1185">Reference proteome</keyword>
<organism evidence="2 3">
    <name type="scientific">Shewanella algicola</name>
    <dbReference type="NCBI Taxonomy" id="640633"/>
    <lineage>
        <taxon>Bacteria</taxon>
        <taxon>Pseudomonadati</taxon>
        <taxon>Pseudomonadota</taxon>
        <taxon>Gammaproteobacteria</taxon>
        <taxon>Alteromonadales</taxon>
        <taxon>Shewanellaceae</taxon>
        <taxon>Shewanella</taxon>
    </lineage>
</organism>
<gene>
    <name evidence="2" type="ORF">L2749_21550</name>
</gene>
<sequence length="402" mass="46663">MNYINAHNALIDKPKTLNFTNFQEILFKIPIVNGIGTDIVSGKEMMQTMKEFIVHFYPDYPIKLMLLHDDERLAHENTGAHVHAFISGQNALTGEYDLRIAQIKKVNEFLFKRDGMSATLFSETGRLNYEQAGDVAHHMQEMFYEFVNEHLFHPKDINAAFHTESIRKSEKRKQMRREAKLAKRDRAFNYHARLLENVNSLEIQLKSFDDKISERKQVLDDVESKIINVSESYDALTIKHDTLEQQCIQQEERLSDIEIVVQQKQRRLSKKMLLEQEVDERLNVKVEKEKKLDTSILLKQQKHTELDSAIAEKQSILERLSVMTTKALYPVHKMLEHMNNRLILKGRAGAAEFMQHIIKAFSADLPAELRKTLIKITSNTGDTELENALTRKDSQINDSLDM</sequence>
<dbReference type="RefSeq" id="WP_248972671.1">
    <property type="nucleotide sequence ID" value="NZ_JAKILJ010000093.1"/>
</dbReference>
<evidence type="ECO:0000313" key="2">
    <source>
        <dbReference type="EMBL" id="MCL1107786.1"/>
    </source>
</evidence>
<comment type="caution">
    <text evidence="2">The sequence shown here is derived from an EMBL/GenBank/DDBJ whole genome shotgun (WGS) entry which is preliminary data.</text>
</comment>
<dbReference type="Proteomes" id="UP001139408">
    <property type="component" value="Unassembled WGS sequence"/>
</dbReference>
<proteinExistence type="predicted"/>
<dbReference type="EMBL" id="JAKILJ010000093">
    <property type="protein sequence ID" value="MCL1107786.1"/>
    <property type="molecule type" value="Genomic_DNA"/>
</dbReference>
<protein>
    <submittedName>
        <fullName evidence="2">Uncharacterized protein</fullName>
    </submittedName>
</protein>
<accession>A0A9X2CFV0</accession>
<reference evidence="2" key="1">
    <citation type="submission" date="2022-01" db="EMBL/GenBank/DDBJ databases">
        <title>Whole genome-based taxonomy of the Shewanellaceae.</title>
        <authorList>
            <person name="Martin-Rodriguez A.J."/>
        </authorList>
    </citation>
    <scope>NUCLEOTIDE SEQUENCE</scope>
    <source>
        <strain evidence="2">DSM 23803</strain>
    </source>
</reference>
<name>A0A9X2CFV0_9GAMM</name>
<evidence type="ECO:0000313" key="3">
    <source>
        <dbReference type="Proteomes" id="UP001139408"/>
    </source>
</evidence>
<feature type="coiled-coil region" evidence="1">
    <location>
        <begin position="191"/>
        <end position="253"/>
    </location>
</feature>
<evidence type="ECO:0000256" key="1">
    <source>
        <dbReference type="SAM" id="Coils"/>
    </source>
</evidence>
<dbReference type="AlphaFoldDB" id="A0A9X2CFV0"/>
<keyword evidence="1" id="KW-0175">Coiled coil</keyword>